<dbReference type="NCBIfam" id="TIGR00125">
    <property type="entry name" value="cyt_tran_rel"/>
    <property type="match status" value="1"/>
</dbReference>
<comment type="caution">
    <text evidence="9">The sequence shown here is derived from an EMBL/GenBank/DDBJ whole genome shotgun (WGS) entry which is preliminary data.</text>
</comment>
<feature type="binding site" evidence="8">
    <location>
        <begin position="34"/>
        <end position="41"/>
    </location>
    <ligand>
        <name>ATP</name>
        <dbReference type="ChEBI" id="CHEBI:30616"/>
    </ligand>
</feature>
<keyword evidence="4 8" id="KW-0566">Pantothenate biosynthesis</keyword>
<comment type="similarity">
    <text evidence="2 8">Belongs to the pantothenate synthetase family.</text>
</comment>
<evidence type="ECO:0000313" key="9">
    <source>
        <dbReference type="EMBL" id="GAA0557098.1"/>
    </source>
</evidence>
<dbReference type="HAMAP" id="MF_00158">
    <property type="entry name" value="PanC"/>
    <property type="match status" value="1"/>
</dbReference>
<dbReference type="InterPro" id="IPR042176">
    <property type="entry name" value="Pantoate_ligase_C"/>
</dbReference>
<dbReference type="RefSeq" id="WP_166930546.1">
    <property type="nucleotide sequence ID" value="NZ_BAAADD010000001.1"/>
</dbReference>
<dbReference type="EC" id="6.3.2.1" evidence="8"/>
<evidence type="ECO:0000256" key="1">
    <source>
        <dbReference type="ARBA" id="ARBA00004990"/>
    </source>
</evidence>
<keyword evidence="3 8" id="KW-0436">Ligase</keyword>
<dbReference type="Proteomes" id="UP001499951">
    <property type="component" value="Unassembled WGS sequence"/>
</dbReference>
<feature type="binding site" evidence="8">
    <location>
        <position position="181"/>
    </location>
    <ligand>
        <name>ATP</name>
        <dbReference type="ChEBI" id="CHEBI:30616"/>
    </ligand>
</feature>
<evidence type="ECO:0000313" key="10">
    <source>
        <dbReference type="Proteomes" id="UP001499951"/>
    </source>
</evidence>
<dbReference type="CDD" id="cd00560">
    <property type="entry name" value="PanC"/>
    <property type="match status" value="1"/>
</dbReference>
<dbReference type="NCBIfam" id="TIGR00018">
    <property type="entry name" value="panC"/>
    <property type="match status" value="1"/>
</dbReference>
<comment type="subunit">
    <text evidence="8">Homodimer.</text>
</comment>
<accession>A0ABN1E178</accession>
<dbReference type="Pfam" id="PF02569">
    <property type="entry name" value="Pantoate_ligase"/>
    <property type="match status" value="1"/>
</dbReference>
<dbReference type="PANTHER" id="PTHR21299:SF1">
    <property type="entry name" value="PANTOATE--BETA-ALANINE LIGASE"/>
    <property type="match status" value="1"/>
</dbReference>
<dbReference type="Gene3D" id="3.30.1300.10">
    <property type="entry name" value="Pantoate-beta-alanine ligase, C-terminal domain"/>
    <property type="match status" value="1"/>
</dbReference>
<protein>
    <recommendedName>
        <fullName evidence="8">Pantothenate synthetase</fullName>
        <shortName evidence="8">PS</shortName>
        <ecNumber evidence="8">6.3.2.1</ecNumber>
    </recommendedName>
    <alternativeName>
        <fullName evidence="8">Pantoate--beta-alanine ligase</fullName>
    </alternativeName>
    <alternativeName>
        <fullName evidence="8">Pantoate-activating enzyme</fullName>
    </alternativeName>
</protein>
<feature type="binding site" evidence="8">
    <location>
        <position position="65"/>
    </location>
    <ligand>
        <name>(R)-pantoate</name>
        <dbReference type="ChEBI" id="CHEBI:15980"/>
    </ligand>
</feature>
<evidence type="ECO:0000256" key="6">
    <source>
        <dbReference type="ARBA" id="ARBA00022840"/>
    </source>
</evidence>
<dbReference type="GO" id="GO:0016874">
    <property type="term" value="F:ligase activity"/>
    <property type="evidence" value="ECO:0007669"/>
    <property type="project" value="UniProtKB-KW"/>
</dbReference>
<feature type="binding site" evidence="8">
    <location>
        <begin position="189"/>
        <end position="192"/>
    </location>
    <ligand>
        <name>ATP</name>
        <dbReference type="ChEBI" id="CHEBI:30616"/>
    </ligand>
</feature>
<feature type="binding site" evidence="8">
    <location>
        <position position="158"/>
    </location>
    <ligand>
        <name>(R)-pantoate</name>
        <dbReference type="ChEBI" id="CHEBI:15980"/>
    </ligand>
</feature>
<keyword evidence="8" id="KW-0963">Cytoplasm</keyword>
<keyword evidence="5 8" id="KW-0547">Nucleotide-binding</keyword>
<dbReference type="Gene3D" id="3.40.50.620">
    <property type="entry name" value="HUPs"/>
    <property type="match status" value="1"/>
</dbReference>
<reference evidence="9 10" key="1">
    <citation type="journal article" date="2019" name="Int. J. Syst. Evol. Microbiol.">
        <title>The Global Catalogue of Microorganisms (GCM) 10K type strain sequencing project: providing services to taxonomists for standard genome sequencing and annotation.</title>
        <authorList>
            <consortium name="The Broad Institute Genomics Platform"/>
            <consortium name="The Broad Institute Genome Sequencing Center for Infectious Disease"/>
            <person name="Wu L."/>
            <person name="Ma J."/>
        </authorList>
    </citation>
    <scope>NUCLEOTIDE SEQUENCE [LARGE SCALE GENOMIC DNA]</scope>
    <source>
        <strain evidence="9 10">JCM 15089</strain>
    </source>
</reference>
<evidence type="ECO:0000256" key="2">
    <source>
        <dbReference type="ARBA" id="ARBA00009256"/>
    </source>
</evidence>
<feature type="binding site" evidence="8">
    <location>
        <begin position="152"/>
        <end position="155"/>
    </location>
    <ligand>
        <name>ATP</name>
        <dbReference type="ChEBI" id="CHEBI:30616"/>
    </ligand>
</feature>
<comment type="pathway">
    <text evidence="1 8">Cofactor biosynthesis; (R)-pantothenate biosynthesis; (R)-pantothenate from (R)-pantoate and beta-alanine: step 1/1.</text>
</comment>
<dbReference type="InterPro" id="IPR014729">
    <property type="entry name" value="Rossmann-like_a/b/a_fold"/>
</dbReference>
<feature type="active site" description="Proton donor" evidence="8">
    <location>
        <position position="41"/>
    </location>
</feature>
<dbReference type="SUPFAM" id="SSF52374">
    <property type="entry name" value="Nucleotidylyl transferase"/>
    <property type="match status" value="1"/>
</dbReference>
<dbReference type="EMBL" id="BAAADD010000001">
    <property type="protein sequence ID" value="GAA0557098.1"/>
    <property type="molecule type" value="Genomic_DNA"/>
</dbReference>
<comment type="function">
    <text evidence="8">Catalyzes the condensation of pantoate with beta-alanine in an ATP-dependent reaction via a pantoyl-adenylate intermediate.</text>
</comment>
<feature type="binding site" evidence="8">
    <location>
        <position position="65"/>
    </location>
    <ligand>
        <name>beta-alanine</name>
        <dbReference type="ChEBI" id="CHEBI:57966"/>
    </ligand>
</feature>
<dbReference type="InterPro" id="IPR003721">
    <property type="entry name" value="Pantoate_ligase"/>
</dbReference>
<keyword evidence="10" id="KW-1185">Reference proteome</keyword>
<organism evidence="9 10">
    <name type="scientific">Rhizomicrobium electricum</name>
    <dbReference type="NCBI Taxonomy" id="480070"/>
    <lineage>
        <taxon>Bacteria</taxon>
        <taxon>Pseudomonadati</taxon>
        <taxon>Pseudomonadota</taxon>
        <taxon>Alphaproteobacteria</taxon>
        <taxon>Micropepsales</taxon>
        <taxon>Micropepsaceae</taxon>
        <taxon>Rhizomicrobium</taxon>
    </lineage>
</organism>
<dbReference type="InterPro" id="IPR004821">
    <property type="entry name" value="Cyt_trans-like"/>
</dbReference>
<evidence type="ECO:0000256" key="5">
    <source>
        <dbReference type="ARBA" id="ARBA00022741"/>
    </source>
</evidence>
<keyword evidence="6 8" id="KW-0067">ATP-binding</keyword>
<sequence length="283" mass="30569">MSNVPQIVTTVAELRHRITALRQDESKIGLVPTMGALHAGHLSLVREIQKHVDVVVVSIFVNPTQFAPNEDFDRYPRALMADAEKLGATGETDLVFAPSVGEMYPPGFATKLDVGGPALGLESDSRPHFFAGVATVVSKLLLAAMPDVAMFGEKDYQQLLVIRRLVADLGLGVQILGAPIIRERDGLAMSSRNAYLSDDERKIAGQLNVVLQSLIADLHDGRPIAEIEEAGKQALLAAGFNKVDYLTVRDAETLEPLSSLDRPARLLTAATVGRTRLIDNMAV</sequence>
<comment type="subcellular location">
    <subcellularLocation>
        <location evidence="8">Cytoplasm</location>
    </subcellularLocation>
</comment>
<evidence type="ECO:0000256" key="7">
    <source>
        <dbReference type="ARBA" id="ARBA00048258"/>
    </source>
</evidence>
<dbReference type="PANTHER" id="PTHR21299">
    <property type="entry name" value="CYTIDYLATE KINASE/PANTOATE-BETA-ALANINE LIGASE"/>
    <property type="match status" value="1"/>
</dbReference>
<proteinExistence type="inferred from homology"/>
<comment type="catalytic activity">
    <reaction evidence="7 8">
        <text>(R)-pantoate + beta-alanine + ATP = (R)-pantothenate + AMP + diphosphate + H(+)</text>
        <dbReference type="Rhea" id="RHEA:10912"/>
        <dbReference type="ChEBI" id="CHEBI:15378"/>
        <dbReference type="ChEBI" id="CHEBI:15980"/>
        <dbReference type="ChEBI" id="CHEBI:29032"/>
        <dbReference type="ChEBI" id="CHEBI:30616"/>
        <dbReference type="ChEBI" id="CHEBI:33019"/>
        <dbReference type="ChEBI" id="CHEBI:57966"/>
        <dbReference type="ChEBI" id="CHEBI:456215"/>
        <dbReference type="EC" id="6.3.2.1"/>
    </reaction>
</comment>
<evidence type="ECO:0000256" key="8">
    <source>
        <dbReference type="HAMAP-Rule" id="MF_00158"/>
    </source>
</evidence>
<evidence type="ECO:0000256" key="4">
    <source>
        <dbReference type="ARBA" id="ARBA00022655"/>
    </source>
</evidence>
<name>A0ABN1E178_9PROT</name>
<evidence type="ECO:0000256" key="3">
    <source>
        <dbReference type="ARBA" id="ARBA00022598"/>
    </source>
</evidence>
<gene>
    <name evidence="8 9" type="primary">panC</name>
    <name evidence="9" type="ORF">GCM10008942_01960</name>
</gene>
<comment type="miscellaneous">
    <text evidence="8">The reaction proceeds by a bi uni uni bi ping pong mechanism.</text>
</comment>